<accession>A0A5C6TEW8</accession>
<evidence type="ECO:0000313" key="2">
    <source>
        <dbReference type="Proteomes" id="UP000321331"/>
    </source>
</evidence>
<organism evidence="1 2">
    <name type="scientific">Fusarium oxysporum f. sp. cubense</name>
    <dbReference type="NCBI Taxonomy" id="61366"/>
    <lineage>
        <taxon>Eukaryota</taxon>
        <taxon>Fungi</taxon>
        <taxon>Dikarya</taxon>
        <taxon>Ascomycota</taxon>
        <taxon>Pezizomycotina</taxon>
        <taxon>Sordariomycetes</taxon>
        <taxon>Hypocreomycetidae</taxon>
        <taxon>Hypocreales</taxon>
        <taxon>Nectriaceae</taxon>
        <taxon>Fusarium</taxon>
        <taxon>Fusarium oxysporum species complex</taxon>
    </lineage>
</organism>
<name>A0A5C6TEW8_FUSOC</name>
<proteinExistence type="predicted"/>
<dbReference type="EMBL" id="VMNF01000005">
    <property type="protein sequence ID" value="TXC08678.1"/>
    <property type="molecule type" value="Genomic_DNA"/>
</dbReference>
<dbReference type="AlphaFoldDB" id="A0A5C6TEW8"/>
<gene>
    <name evidence="1" type="ORF">FocTR4_00003862</name>
</gene>
<protein>
    <submittedName>
        <fullName evidence="1">Uncharacterized protein</fullName>
    </submittedName>
</protein>
<comment type="caution">
    <text evidence="1">The sequence shown here is derived from an EMBL/GenBank/DDBJ whole genome shotgun (WGS) entry which is preliminary data.</text>
</comment>
<dbReference type="Proteomes" id="UP000321331">
    <property type="component" value="Unassembled WGS sequence"/>
</dbReference>
<evidence type="ECO:0000313" key="1">
    <source>
        <dbReference type="EMBL" id="TXC08678.1"/>
    </source>
</evidence>
<reference evidence="1 2" key="1">
    <citation type="submission" date="2019-07" db="EMBL/GenBank/DDBJ databases">
        <title>The First High-Quality Draft Genome Sequence of the Causal Agent of the Current Panama Disease Epidemic.</title>
        <authorList>
            <person name="Warmington R.J."/>
            <person name="Kay W."/>
            <person name="Jeffries A."/>
            <person name="Bebber D."/>
            <person name="Moore K."/>
            <person name="Studholme D.J."/>
        </authorList>
    </citation>
    <scope>NUCLEOTIDE SEQUENCE [LARGE SCALE GENOMIC DNA]</scope>
    <source>
        <strain evidence="1 2">TR4</strain>
    </source>
</reference>
<sequence>MRHPKAQNQQYGGHNVPDLRLSAQIEQGDLFPRENTSMHVIPKLVQITPIQLYSRAAPTSRSVLL</sequence>